<sequence length="310" mass="35125">MWATSVGWEALRTYTLDIIDKTLSTTLVPEVILQAITEVRSDVSAGKAAPAGLPSWEEQRADLVRQLEDVLQSRDFQQCLSDDVFCVRGELPPKRISLLNRPSWERRFADQAISNAIAFDIFDMLLGELIHFYMPQAVRYVVAEDYIFQSILDEILPEITLSVARDNMTLVEEKQRETRVKCIEKHVSDKPANVLGSIALDVLLPWACGHQTGSVAHDKLEEYLVEALALDSLFQCLVAIDRNIEKHTECPVLSEYHAAVNADLFFKETLELLSEHTEADLAELDSTEVFERIFQEKDNCSIGEQIQRAE</sequence>
<dbReference type="AlphaFoldDB" id="A0A4S2LNG1"/>
<keyword evidence="2" id="KW-1185">Reference proteome</keyword>
<organism evidence="1 2">
    <name type="scientific">Opisthorchis felineus</name>
    <dbReference type="NCBI Taxonomy" id="147828"/>
    <lineage>
        <taxon>Eukaryota</taxon>
        <taxon>Metazoa</taxon>
        <taxon>Spiralia</taxon>
        <taxon>Lophotrochozoa</taxon>
        <taxon>Platyhelminthes</taxon>
        <taxon>Trematoda</taxon>
        <taxon>Digenea</taxon>
        <taxon>Opisthorchiida</taxon>
        <taxon>Opisthorchiata</taxon>
        <taxon>Opisthorchiidae</taxon>
        <taxon>Opisthorchis</taxon>
    </lineage>
</organism>
<proteinExistence type="predicted"/>
<dbReference type="EMBL" id="SJOL01007411">
    <property type="protein sequence ID" value="TGZ62719.1"/>
    <property type="molecule type" value="Genomic_DNA"/>
</dbReference>
<name>A0A4S2LNG1_OPIFE</name>
<dbReference type="OrthoDB" id="6252165at2759"/>
<evidence type="ECO:0000313" key="2">
    <source>
        <dbReference type="Proteomes" id="UP000308267"/>
    </source>
</evidence>
<dbReference type="Proteomes" id="UP000308267">
    <property type="component" value="Unassembled WGS sequence"/>
</dbReference>
<accession>A0A4S2LNG1</accession>
<gene>
    <name evidence="1" type="ORF">CRM22_007298</name>
</gene>
<protein>
    <submittedName>
        <fullName evidence="1">Uncharacterized protein</fullName>
    </submittedName>
</protein>
<reference evidence="1 2" key="1">
    <citation type="journal article" date="2019" name="BMC Genomics">
        <title>New insights from Opisthorchis felineus genome: update on genomics of the epidemiologically important liver flukes.</title>
        <authorList>
            <person name="Ershov N.I."/>
            <person name="Mordvinov V.A."/>
            <person name="Prokhortchouk E.B."/>
            <person name="Pakharukova M.Y."/>
            <person name="Gunbin K.V."/>
            <person name="Ustyantsev K."/>
            <person name="Genaev M.A."/>
            <person name="Blinov A.G."/>
            <person name="Mazur A."/>
            <person name="Boulygina E."/>
            <person name="Tsygankova S."/>
            <person name="Khrameeva E."/>
            <person name="Chekanov N."/>
            <person name="Fan G."/>
            <person name="Xiao A."/>
            <person name="Zhang H."/>
            <person name="Xu X."/>
            <person name="Yang H."/>
            <person name="Solovyev V."/>
            <person name="Lee S.M."/>
            <person name="Liu X."/>
            <person name="Afonnikov D.A."/>
            <person name="Skryabin K.G."/>
        </authorList>
    </citation>
    <scope>NUCLEOTIDE SEQUENCE [LARGE SCALE GENOMIC DNA]</scope>
    <source>
        <strain evidence="1">AK-0245</strain>
        <tissue evidence="1">Whole organism</tissue>
    </source>
</reference>
<evidence type="ECO:0000313" key="1">
    <source>
        <dbReference type="EMBL" id="TGZ62719.1"/>
    </source>
</evidence>
<comment type="caution">
    <text evidence="1">The sequence shown here is derived from an EMBL/GenBank/DDBJ whole genome shotgun (WGS) entry which is preliminary data.</text>
</comment>